<feature type="transmembrane region" description="Helical" evidence="6">
    <location>
        <begin position="59"/>
        <end position="82"/>
    </location>
</feature>
<dbReference type="InterPro" id="IPR030191">
    <property type="entry name" value="CodB"/>
</dbReference>
<comment type="caution">
    <text evidence="7">The sequence shown here is derived from an EMBL/GenBank/DDBJ whole genome shotgun (WGS) entry which is preliminary data.</text>
</comment>
<dbReference type="STRING" id="284581.AMD01_23090"/>
<feature type="transmembrane region" description="Helical" evidence="6">
    <location>
        <begin position="350"/>
        <end position="372"/>
    </location>
</feature>
<keyword evidence="5 6" id="KW-0472">Membrane</keyword>
<feature type="transmembrane region" description="Helical" evidence="6">
    <location>
        <begin position="326"/>
        <end position="344"/>
    </location>
</feature>
<dbReference type="PATRIC" id="fig|284581.3.peg.3478"/>
<keyword evidence="4 6" id="KW-1133">Transmembrane helix</keyword>
<keyword evidence="3 6" id="KW-0812">Transmembrane</keyword>
<feature type="transmembrane region" description="Helical" evidence="6">
    <location>
        <begin position="281"/>
        <end position="305"/>
    </location>
</feature>
<evidence type="ECO:0000256" key="6">
    <source>
        <dbReference type="SAM" id="Phobius"/>
    </source>
</evidence>
<comment type="subcellular location">
    <subcellularLocation>
        <location evidence="1">Membrane</location>
        <topology evidence="1">Multi-pass membrane protein</topology>
    </subcellularLocation>
</comment>
<dbReference type="InterPro" id="IPR001248">
    <property type="entry name" value="Pur-cyt_permease"/>
</dbReference>
<dbReference type="Pfam" id="PF02133">
    <property type="entry name" value="Transp_cyt_pur"/>
    <property type="match status" value="1"/>
</dbReference>
<evidence type="ECO:0000313" key="7">
    <source>
        <dbReference type="EMBL" id="KOO37354.1"/>
    </source>
</evidence>
<evidence type="ECO:0000256" key="4">
    <source>
        <dbReference type="ARBA" id="ARBA00022989"/>
    </source>
</evidence>
<evidence type="ECO:0000256" key="3">
    <source>
        <dbReference type="ARBA" id="ARBA00022692"/>
    </source>
</evidence>
<comment type="similarity">
    <text evidence="2">Belongs to the purine-cytosine permease (2.A.39) family.</text>
</comment>
<dbReference type="Gene3D" id="1.10.4160.10">
    <property type="entry name" value="Hydantoin permease"/>
    <property type="match status" value="1"/>
</dbReference>
<evidence type="ECO:0000313" key="8">
    <source>
        <dbReference type="Proteomes" id="UP000037558"/>
    </source>
</evidence>
<evidence type="ECO:0000256" key="2">
    <source>
        <dbReference type="ARBA" id="ARBA00008974"/>
    </source>
</evidence>
<dbReference type="AlphaFoldDB" id="A0A0M0KEX2"/>
<dbReference type="Proteomes" id="UP000037558">
    <property type="component" value="Unassembled WGS sequence"/>
</dbReference>
<evidence type="ECO:0000256" key="5">
    <source>
        <dbReference type="ARBA" id="ARBA00023136"/>
    </source>
</evidence>
<dbReference type="GO" id="GO:0005886">
    <property type="term" value="C:plasma membrane"/>
    <property type="evidence" value="ECO:0007669"/>
    <property type="project" value="TreeGrafter"/>
</dbReference>
<dbReference type="GO" id="GO:0015209">
    <property type="term" value="F:cytosine transmembrane transporter activity"/>
    <property type="evidence" value="ECO:0007669"/>
    <property type="project" value="InterPro"/>
</dbReference>
<dbReference type="PANTHER" id="PTHR30569:SF0">
    <property type="entry name" value="CYTOSINE PERMEASE"/>
    <property type="match status" value="1"/>
</dbReference>
<protein>
    <submittedName>
        <fullName evidence="7">Cytosine permease</fullName>
    </submittedName>
</protein>
<gene>
    <name evidence="7" type="ORF">AMD01_23090</name>
</gene>
<proteinExistence type="inferred from homology"/>
<organism evidence="7 8">
    <name type="scientific">Priestia koreensis</name>
    <dbReference type="NCBI Taxonomy" id="284581"/>
    <lineage>
        <taxon>Bacteria</taxon>
        <taxon>Bacillati</taxon>
        <taxon>Bacillota</taxon>
        <taxon>Bacilli</taxon>
        <taxon>Bacillales</taxon>
        <taxon>Bacillaceae</taxon>
        <taxon>Priestia</taxon>
    </lineage>
</organism>
<feature type="transmembrane region" description="Helical" evidence="6">
    <location>
        <begin position="409"/>
        <end position="428"/>
    </location>
</feature>
<accession>A0A0M0KEX2</accession>
<evidence type="ECO:0000256" key="1">
    <source>
        <dbReference type="ARBA" id="ARBA00004141"/>
    </source>
</evidence>
<feature type="transmembrane region" description="Helical" evidence="6">
    <location>
        <begin position="384"/>
        <end position="403"/>
    </location>
</feature>
<keyword evidence="8" id="KW-1185">Reference proteome</keyword>
<dbReference type="OrthoDB" id="2446947at2"/>
<name>A0A0M0KEX2_9BACI</name>
<reference evidence="8" key="1">
    <citation type="submission" date="2015-08" db="EMBL/GenBank/DDBJ databases">
        <title>Fjat-14210 dsm16467.</title>
        <authorList>
            <person name="Liu B."/>
            <person name="Wang J."/>
            <person name="Zhu Y."/>
            <person name="Liu G."/>
            <person name="Chen Q."/>
            <person name="Chen Z."/>
            <person name="Lan J."/>
            <person name="Che J."/>
            <person name="Ge C."/>
            <person name="Shi H."/>
            <person name="Pan Z."/>
            <person name="Liu X."/>
        </authorList>
    </citation>
    <scope>NUCLEOTIDE SEQUENCE [LARGE SCALE GENOMIC DNA]</scope>
    <source>
        <strain evidence="8">DSM 16467</strain>
    </source>
</reference>
<feature type="transmembrane region" description="Helical" evidence="6">
    <location>
        <begin position="141"/>
        <end position="162"/>
    </location>
</feature>
<dbReference type="PANTHER" id="PTHR30569">
    <property type="entry name" value="CYTOSINE TRANSPORTER CODB"/>
    <property type="match status" value="1"/>
</dbReference>
<dbReference type="RefSeq" id="WP_053403794.1">
    <property type="nucleotide sequence ID" value="NZ_LILC01000037.1"/>
</dbReference>
<sequence length="438" mass="47735">MAEVQKRQLRFERFGLESIPQELQQTRWYEYSFIQATFSVNAGNFLVPALAVLQGHLSILAAVLSTTIGAAVAFLLVSYLSLPGARYGIPAQYAMRSFLGVKGAQWISSPIRTITSLYWFSVQTVGGSYVIQKMLLSYFHVHVPFTMLAIILSTIMAILALIGFEAVKKVTKQFFPLLLIGQVVILWLFIRSLQASSISLTHGAHECSFSTCLFYASLAFIQYISGVTSSSDITRYAKTGTHGFWGLYVGNVLGFMMTAVLATLGAGLFQNENPFIATSTLTTSSVVVGLMVICSMISMISINLSNAYTGGLSLLNSLPALGRIKAAILFGLLGIALSTLPQLVSEAKTYISMLGAFVVPLSAVIVAEFLWINKRTLIPIQTKNINKLAIGHALIGALIYFFVPDQYSPGFTLFVLTFISYGLTKRFVSGKARDLSPL</sequence>
<dbReference type="EMBL" id="LILC01000037">
    <property type="protein sequence ID" value="KOO37354.1"/>
    <property type="molecule type" value="Genomic_DNA"/>
</dbReference>
<feature type="transmembrane region" description="Helical" evidence="6">
    <location>
        <begin position="33"/>
        <end position="53"/>
    </location>
</feature>
<feature type="transmembrane region" description="Helical" evidence="6">
    <location>
        <begin position="245"/>
        <end position="269"/>
    </location>
</feature>
<feature type="transmembrane region" description="Helical" evidence="6">
    <location>
        <begin position="174"/>
        <end position="193"/>
    </location>
</feature>